<dbReference type="PANTHER" id="PTHR38479">
    <property type="entry name" value="LMO0824 PROTEIN"/>
    <property type="match status" value="1"/>
</dbReference>
<keyword evidence="2" id="KW-1185">Reference proteome</keyword>
<accession>A0A7X0SMU0</accession>
<reference evidence="1 2" key="1">
    <citation type="submission" date="2020-08" db="EMBL/GenBank/DDBJ databases">
        <title>Cohnella phylogeny.</title>
        <authorList>
            <person name="Dunlap C."/>
        </authorList>
    </citation>
    <scope>NUCLEOTIDE SEQUENCE [LARGE SCALE GENOMIC DNA]</scope>
    <source>
        <strain evidence="1 2">CBP 2801</strain>
    </source>
</reference>
<dbReference type="AlphaFoldDB" id="A0A7X0SMU0"/>
<proteinExistence type="predicted"/>
<dbReference type="Proteomes" id="UP000564644">
    <property type="component" value="Unassembled WGS sequence"/>
</dbReference>
<evidence type="ECO:0000313" key="2">
    <source>
        <dbReference type="Proteomes" id="UP000564644"/>
    </source>
</evidence>
<dbReference type="InterPro" id="IPR009351">
    <property type="entry name" value="AlkZ-like"/>
</dbReference>
<organism evidence="1 2">
    <name type="scientific">Cohnella zeiphila</name>
    <dbReference type="NCBI Taxonomy" id="2761120"/>
    <lineage>
        <taxon>Bacteria</taxon>
        <taxon>Bacillati</taxon>
        <taxon>Bacillota</taxon>
        <taxon>Bacilli</taxon>
        <taxon>Bacillales</taxon>
        <taxon>Paenibacillaceae</taxon>
        <taxon>Cohnella</taxon>
    </lineage>
</organism>
<dbReference type="EMBL" id="JACJVO010000022">
    <property type="protein sequence ID" value="MBB6732890.1"/>
    <property type="molecule type" value="Genomic_DNA"/>
</dbReference>
<comment type="caution">
    <text evidence="1">The sequence shown here is derived from an EMBL/GenBank/DDBJ whole genome shotgun (WGS) entry which is preliminary data.</text>
</comment>
<sequence>MIAYRRLNHQRIAPAARLEEPEEVVRHLGAVQAQDYHQAMWAIGSRTQGATLADVERAIEEGRIVLSWPMRGTIHAVPSEELRLLLKLSASRRLTQDKRRMEQLELTDAIVERCGLLMENALRGGGRITRDALMQLFEAEGVRTDGQRGYHIIWRLAQSGRICLGPKDGKRQTFVLAEEWLPADAGEWDRSEALGRLAVRFFAGHGPATVQDLAWWAGLTLTEAREAAEAAAGELTLLRVGDREYWEAGGLPGESGTAEEEDSGSSVFLLAGFDEMLLGYRDREAVLPDEVAPYVAPGNNGIFMPTVAIGGRIAGIWKRTVKPKRIDVEFKLSVPQAEWEELLVREARRYCDFMGLPLGEATFRALGE</sequence>
<evidence type="ECO:0000313" key="1">
    <source>
        <dbReference type="EMBL" id="MBB6732890.1"/>
    </source>
</evidence>
<gene>
    <name evidence="1" type="ORF">H7C18_18400</name>
</gene>
<protein>
    <submittedName>
        <fullName evidence="1">AlkZ family DNA glycosylase</fullName>
    </submittedName>
</protein>
<dbReference type="Pfam" id="PF06224">
    <property type="entry name" value="AlkZ-like"/>
    <property type="match status" value="1"/>
</dbReference>
<name>A0A7X0SMU0_9BACL</name>
<dbReference type="PANTHER" id="PTHR38479:SF2">
    <property type="entry name" value="WINGED HELIX DNA-BINDING DOMAIN-CONTAINING PROTEIN"/>
    <property type="match status" value="1"/>
</dbReference>